<keyword evidence="10" id="KW-1185">Reference proteome</keyword>
<dbReference type="PIRSF" id="PIRSF001112">
    <property type="entry name" value="Epoxide_hydrolase"/>
    <property type="match status" value="1"/>
</dbReference>
<evidence type="ECO:0000256" key="7">
    <source>
        <dbReference type="PIRSR" id="PIRSR001112-1"/>
    </source>
</evidence>
<evidence type="ECO:0000256" key="6">
    <source>
        <dbReference type="PIRNR" id="PIRNR001112"/>
    </source>
</evidence>
<dbReference type="InterPro" id="IPR016292">
    <property type="entry name" value="Epoxide_hydrolase"/>
</dbReference>
<feature type="active site" description="Proton acceptor" evidence="7">
    <location>
        <position position="432"/>
    </location>
</feature>
<feature type="domain" description="Epoxide hydrolase N-terminal" evidence="9">
    <location>
        <begin position="49"/>
        <end position="158"/>
    </location>
</feature>
<keyword evidence="4 6" id="KW-0058">Aromatic hydrocarbons catabolism</keyword>
<comment type="subcellular location">
    <subcellularLocation>
        <location evidence="6">Endoplasmic reticulum membrane</location>
    </subcellularLocation>
    <subcellularLocation>
        <location evidence="2">Microsome membrane</location>
        <topology evidence="2">Single-pass membrane protein</topology>
    </subcellularLocation>
</comment>
<dbReference type="Pfam" id="PF06441">
    <property type="entry name" value="EHN"/>
    <property type="match status" value="1"/>
</dbReference>
<protein>
    <recommendedName>
        <fullName evidence="6">Epoxide hydrolase</fullName>
        <ecNumber evidence="6">3.3.2.9</ecNumber>
    </recommendedName>
</protein>
<proteinExistence type="inferred from homology"/>
<dbReference type="GO" id="GO:0033961">
    <property type="term" value="F:cis-stilbene-oxide hydrolase activity"/>
    <property type="evidence" value="ECO:0007669"/>
    <property type="project" value="UniProtKB-UniRule"/>
</dbReference>
<evidence type="ECO:0000256" key="8">
    <source>
        <dbReference type="SAM" id="SignalP"/>
    </source>
</evidence>
<sequence length="459" mass="53088">MSKFQWLFAIFFCVISWVAFKYSTTKTEVIVENDGYFGPGGKIKDDTKIKNFRINVPDSELDDLKNRLINSRISHEVLEDANSFEYGFNSKTLHKIKDYWINKYDWKKYENILNSFPQFTTQIEGLNIHFIHVTPPKTYTKVYPLLLVHGWPGNIFEFYKIIPLLSDPKKHFPEIKDDIAFELVIPSIPGYGYSSQPRKAKFNQLATARIFKKLMERLGHKKFFLQGGDWGSLVTSNLARYWPENCLGLHLNMAFSMPSTLLDYYYTFIGSIFPSLVFKDKEFHNFNFFEQMLQFTKESGYMHIQSTKPDTVGTSLNDSPLGLAAYILEKYSTWTNNGYVHLEDGGLTRDYTMDELLTIVMIYWTNGNIVSSQRYYREYFADYNSIEASKKYVSIPTGLAAFPNDLLPPTPPEIFALHFNVSSYSIMKKGGHFAAFQVPEILAGDIFKFVKTVVKKTTN</sequence>
<dbReference type="PANTHER" id="PTHR21661">
    <property type="entry name" value="EPOXIDE HYDROLASE 1-RELATED"/>
    <property type="match status" value="1"/>
</dbReference>
<dbReference type="Proteomes" id="UP000046392">
    <property type="component" value="Unplaced"/>
</dbReference>
<dbReference type="GO" id="GO:0097176">
    <property type="term" value="P:epoxide metabolic process"/>
    <property type="evidence" value="ECO:0007669"/>
    <property type="project" value="TreeGrafter"/>
</dbReference>
<feature type="active site" description="Nucleophile" evidence="7">
    <location>
        <position position="229"/>
    </location>
</feature>
<dbReference type="PANTHER" id="PTHR21661:SF35">
    <property type="entry name" value="EPOXIDE HYDROLASE"/>
    <property type="match status" value="1"/>
</dbReference>
<evidence type="ECO:0000256" key="4">
    <source>
        <dbReference type="ARBA" id="ARBA00022797"/>
    </source>
</evidence>
<name>A0A0N5B6H0_STREA</name>
<dbReference type="AlphaFoldDB" id="A0A0N5B6H0"/>
<evidence type="ECO:0000313" key="11">
    <source>
        <dbReference type="WBParaSite" id="SPAL_0000165900.1"/>
    </source>
</evidence>
<evidence type="ECO:0000256" key="2">
    <source>
        <dbReference type="ARBA" id="ARBA00004111"/>
    </source>
</evidence>
<evidence type="ECO:0000256" key="1">
    <source>
        <dbReference type="ARBA" id="ARBA00000221"/>
    </source>
</evidence>
<comment type="catalytic activity">
    <reaction evidence="6">
        <text>cis-stilbene oxide + H2O = (1R,2R)-hydrobenzoin</text>
        <dbReference type="Rhea" id="RHEA:23900"/>
        <dbReference type="ChEBI" id="CHEBI:15377"/>
        <dbReference type="ChEBI" id="CHEBI:50004"/>
        <dbReference type="ChEBI" id="CHEBI:50014"/>
        <dbReference type="EC" id="3.3.2.9"/>
    </reaction>
</comment>
<organism evidence="10 11">
    <name type="scientific">Strongyloides papillosus</name>
    <name type="common">Intestinal threadworm</name>
    <dbReference type="NCBI Taxonomy" id="174720"/>
    <lineage>
        <taxon>Eukaryota</taxon>
        <taxon>Metazoa</taxon>
        <taxon>Ecdysozoa</taxon>
        <taxon>Nematoda</taxon>
        <taxon>Chromadorea</taxon>
        <taxon>Rhabditida</taxon>
        <taxon>Tylenchina</taxon>
        <taxon>Panagrolaimomorpha</taxon>
        <taxon>Strongyloidoidea</taxon>
        <taxon>Strongyloididae</taxon>
        <taxon>Strongyloides</taxon>
    </lineage>
</organism>
<feature type="signal peptide" evidence="8">
    <location>
        <begin position="1"/>
        <end position="27"/>
    </location>
</feature>
<dbReference type="PRINTS" id="PR00412">
    <property type="entry name" value="EPOXHYDRLASE"/>
</dbReference>
<dbReference type="WBParaSite" id="SPAL_0000165900.1">
    <property type="protein sequence ID" value="SPAL_0000165900.1"/>
    <property type="gene ID" value="SPAL_0000165900"/>
</dbReference>
<evidence type="ECO:0000259" key="9">
    <source>
        <dbReference type="Pfam" id="PF06441"/>
    </source>
</evidence>
<comment type="similarity">
    <text evidence="3 6">Belongs to the peptidase S33 family.</text>
</comment>
<dbReference type="SUPFAM" id="SSF53474">
    <property type="entry name" value="alpha/beta-Hydrolases"/>
    <property type="match status" value="1"/>
</dbReference>
<dbReference type="EC" id="3.3.2.9" evidence="6"/>
<reference evidence="11" key="1">
    <citation type="submission" date="2017-02" db="UniProtKB">
        <authorList>
            <consortium name="WormBaseParasite"/>
        </authorList>
    </citation>
    <scope>IDENTIFICATION</scope>
</reference>
<keyword evidence="6" id="KW-0256">Endoplasmic reticulum</keyword>
<comment type="catalytic activity">
    <reaction evidence="1 6">
        <text>1-(4-methoxyphenyl)-N-methyl-N-[(3-methyloxetan-3-yl)methyl]methanamine + H2O = 2-{[(4-methoxybenzyl)(methyl)amino]methyl}-2-methylpropane-1,3-diol</text>
        <dbReference type="Rhea" id="RHEA:55764"/>
        <dbReference type="ChEBI" id="CHEBI:15377"/>
        <dbReference type="ChEBI" id="CHEBI:139161"/>
        <dbReference type="ChEBI" id="CHEBI:139164"/>
        <dbReference type="EC" id="3.3.2.9"/>
    </reaction>
</comment>
<keyword evidence="6" id="KW-0472">Membrane</keyword>
<dbReference type="InterPro" id="IPR029058">
    <property type="entry name" value="AB_hydrolase_fold"/>
</dbReference>
<dbReference type="STRING" id="174720.A0A0N5B6H0"/>
<feature type="chain" id="PRO_5005893832" description="Epoxide hydrolase" evidence="8">
    <location>
        <begin position="28"/>
        <end position="459"/>
    </location>
</feature>
<dbReference type="Gene3D" id="3.40.50.1820">
    <property type="entry name" value="alpha/beta hydrolase"/>
    <property type="match status" value="1"/>
</dbReference>
<dbReference type="GO" id="GO:0005789">
    <property type="term" value="C:endoplasmic reticulum membrane"/>
    <property type="evidence" value="ECO:0007669"/>
    <property type="project" value="UniProtKB-SubCell"/>
</dbReference>
<keyword evidence="5 6" id="KW-0378">Hydrolase</keyword>
<evidence type="ECO:0000256" key="5">
    <source>
        <dbReference type="ARBA" id="ARBA00022801"/>
    </source>
</evidence>
<evidence type="ECO:0000313" key="10">
    <source>
        <dbReference type="Proteomes" id="UP000046392"/>
    </source>
</evidence>
<keyword evidence="8" id="KW-0732">Signal</keyword>
<dbReference type="InterPro" id="IPR010497">
    <property type="entry name" value="Epoxide_hydro_N"/>
</dbReference>
<accession>A0A0N5B6H0</accession>
<evidence type="ECO:0000256" key="3">
    <source>
        <dbReference type="ARBA" id="ARBA00010088"/>
    </source>
</evidence>
<dbReference type="InterPro" id="IPR000639">
    <property type="entry name" value="Epox_hydrolase-like"/>
</dbReference>
<feature type="active site" description="Proton donor" evidence="7">
    <location>
        <position position="376"/>
    </location>
</feature>